<reference evidence="8" key="1">
    <citation type="submission" date="2016-10" db="EMBL/GenBank/DDBJ databases">
        <authorList>
            <person name="Varghese N."/>
            <person name="Submissions S."/>
        </authorList>
    </citation>
    <scope>NUCLEOTIDE SEQUENCE [LARGE SCALE GENOMIC DNA]</scope>
    <source>
        <strain evidence="8">DSM 44498</strain>
    </source>
</reference>
<evidence type="ECO:0000259" key="5">
    <source>
        <dbReference type="Pfam" id="PF00370"/>
    </source>
</evidence>
<dbReference type="SUPFAM" id="SSF53067">
    <property type="entry name" value="Actin-like ATPase domain"/>
    <property type="match status" value="2"/>
</dbReference>
<evidence type="ECO:0000259" key="6">
    <source>
        <dbReference type="Pfam" id="PF02782"/>
    </source>
</evidence>
<dbReference type="Gene3D" id="3.30.420.40">
    <property type="match status" value="2"/>
</dbReference>
<dbReference type="PANTHER" id="PTHR43095:SF5">
    <property type="entry name" value="XYLULOSE KINASE"/>
    <property type="match status" value="1"/>
</dbReference>
<feature type="domain" description="Carbohydrate kinase FGGY N-terminal" evidence="5">
    <location>
        <begin position="4"/>
        <end position="249"/>
    </location>
</feature>
<evidence type="ECO:0000256" key="3">
    <source>
        <dbReference type="ARBA" id="ARBA00022679"/>
    </source>
</evidence>
<protein>
    <submittedName>
        <fullName evidence="7">Xylulokinase</fullName>
    </submittedName>
</protein>
<dbReference type="Pfam" id="PF00370">
    <property type="entry name" value="FGGY_N"/>
    <property type="match status" value="1"/>
</dbReference>
<organism evidence="7 8">
    <name type="scientific">Rhodococcus koreensis</name>
    <dbReference type="NCBI Taxonomy" id="99653"/>
    <lineage>
        <taxon>Bacteria</taxon>
        <taxon>Bacillati</taxon>
        <taxon>Actinomycetota</taxon>
        <taxon>Actinomycetes</taxon>
        <taxon>Mycobacteriales</taxon>
        <taxon>Nocardiaceae</taxon>
        <taxon>Rhodococcus</taxon>
    </lineage>
</organism>
<dbReference type="PIRSF" id="PIRSF000538">
    <property type="entry name" value="GlpK"/>
    <property type="match status" value="1"/>
</dbReference>
<dbReference type="InterPro" id="IPR000577">
    <property type="entry name" value="Carb_kinase_FGGY"/>
</dbReference>
<dbReference type="CDD" id="cd07773">
    <property type="entry name" value="ASKHA_NBD_FGGY_FK"/>
    <property type="match status" value="1"/>
</dbReference>
<proteinExistence type="inferred from homology"/>
<dbReference type="OrthoDB" id="9805576at2"/>
<name>A0A1H4L454_9NOCA</name>
<evidence type="ECO:0000256" key="1">
    <source>
        <dbReference type="ARBA" id="ARBA00009156"/>
    </source>
</evidence>
<keyword evidence="2" id="KW-0119">Carbohydrate metabolism</keyword>
<dbReference type="InterPro" id="IPR043129">
    <property type="entry name" value="ATPase_NBD"/>
</dbReference>
<dbReference type="InterPro" id="IPR018485">
    <property type="entry name" value="FGGY_C"/>
</dbReference>
<evidence type="ECO:0000256" key="2">
    <source>
        <dbReference type="ARBA" id="ARBA00022629"/>
    </source>
</evidence>
<dbReference type="RefSeq" id="WP_072950497.1">
    <property type="nucleotide sequence ID" value="NZ_FNSV01000005.1"/>
</dbReference>
<gene>
    <name evidence="7" type="ORF">SAMN04490239_1082</name>
</gene>
<sequence length="510" mass="54636">MSWYVLGVDVGTTAIKAALFDEDGAEIAEHTEEYDLLTPRAGYVELEPGTYTETFTAAVASLLRESSVDVQQIRALGLSAQGETMLCLDSADRPLGRAIVWMDNRASTESDELEAHFGRPTIHAVTGQPAMDPIWPAAKILWLKRNDPDRFAATARFALLKDFLVQRLTGRLVSEDSLLCSTLVWDINTRKYWPEMLDYLGIDSEKLPEIADQGAIVGALTESAATELGLPAGLPVSVGALDQACGALGLGNAVPGIFSESTGSALTTVTVVDELRLDAAGRVPCFAAALPGQYMLHTFSTGGMVMRWFRDEFCSSERRIEQLCGINAYQLIDEEVRRVDPGSDGLVVLPHLQGSGPPDLDPHARGAFFGLTLSHTKQHLSRGIMEGVAMVLRRMIESTEDLGVEIAEIISLSGGAKSAAWCQIKADATGRPVHTVKGAGSAACRGAAIIAGVAAELWPSAVDIARAGLEFSSTYKPNAANAVIYDDLYTRFLALQEATKLLPRPASTAS</sequence>
<keyword evidence="3" id="KW-0808">Transferase</keyword>
<dbReference type="GO" id="GO:0016301">
    <property type="term" value="F:kinase activity"/>
    <property type="evidence" value="ECO:0007669"/>
    <property type="project" value="UniProtKB-KW"/>
</dbReference>
<dbReference type="Pfam" id="PF02782">
    <property type="entry name" value="FGGY_C"/>
    <property type="match status" value="1"/>
</dbReference>
<dbReference type="GO" id="GO:0042732">
    <property type="term" value="P:D-xylose metabolic process"/>
    <property type="evidence" value="ECO:0007669"/>
    <property type="project" value="UniProtKB-KW"/>
</dbReference>
<dbReference type="InterPro" id="IPR050406">
    <property type="entry name" value="FGGY_Carb_Kinase"/>
</dbReference>
<evidence type="ECO:0000256" key="4">
    <source>
        <dbReference type="ARBA" id="ARBA00022777"/>
    </source>
</evidence>
<keyword evidence="4 7" id="KW-0418">Kinase</keyword>
<dbReference type="InterPro" id="IPR018484">
    <property type="entry name" value="FGGY_N"/>
</dbReference>
<evidence type="ECO:0000313" key="7">
    <source>
        <dbReference type="EMBL" id="SEB65534.1"/>
    </source>
</evidence>
<feature type="domain" description="Carbohydrate kinase FGGY C-terminal" evidence="6">
    <location>
        <begin position="292"/>
        <end position="455"/>
    </location>
</feature>
<dbReference type="AlphaFoldDB" id="A0A1H4L454"/>
<keyword evidence="2" id="KW-0859">Xylose metabolism</keyword>
<accession>A0A1H4L454</accession>
<keyword evidence="8" id="KW-1185">Reference proteome</keyword>
<dbReference type="Proteomes" id="UP000183561">
    <property type="component" value="Unassembled WGS sequence"/>
</dbReference>
<dbReference type="PANTHER" id="PTHR43095">
    <property type="entry name" value="SUGAR KINASE"/>
    <property type="match status" value="1"/>
</dbReference>
<dbReference type="EMBL" id="FNSV01000005">
    <property type="protein sequence ID" value="SEB65534.1"/>
    <property type="molecule type" value="Genomic_DNA"/>
</dbReference>
<comment type="similarity">
    <text evidence="1">Belongs to the FGGY kinase family.</text>
</comment>
<evidence type="ECO:0000313" key="8">
    <source>
        <dbReference type="Proteomes" id="UP000183561"/>
    </source>
</evidence>